<reference evidence="2 3" key="1">
    <citation type="journal article" date="2021" name="Commun. Biol.">
        <title>The genome of Shorea leprosula (Dipterocarpaceae) highlights the ecological relevance of drought in aseasonal tropical rainforests.</title>
        <authorList>
            <person name="Ng K.K.S."/>
            <person name="Kobayashi M.J."/>
            <person name="Fawcett J.A."/>
            <person name="Hatakeyama M."/>
            <person name="Paape T."/>
            <person name="Ng C.H."/>
            <person name="Ang C.C."/>
            <person name="Tnah L.H."/>
            <person name="Lee C.T."/>
            <person name="Nishiyama T."/>
            <person name="Sese J."/>
            <person name="O'Brien M.J."/>
            <person name="Copetti D."/>
            <person name="Mohd Noor M.I."/>
            <person name="Ong R.C."/>
            <person name="Putra M."/>
            <person name="Sireger I.Z."/>
            <person name="Indrioko S."/>
            <person name="Kosugi Y."/>
            <person name="Izuno A."/>
            <person name="Isagi Y."/>
            <person name="Lee S.L."/>
            <person name="Shimizu K.K."/>
        </authorList>
    </citation>
    <scope>NUCLEOTIDE SEQUENCE [LARGE SCALE GENOMIC DNA]</scope>
    <source>
        <strain evidence="2">214</strain>
    </source>
</reference>
<evidence type="ECO:0000256" key="1">
    <source>
        <dbReference type="SAM" id="MobiDB-lite"/>
    </source>
</evidence>
<name>A0AAV5L0X8_9ROSI</name>
<evidence type="ECO:0000313" key="2">
    <source>
        <dbReference type="EMBL" id="GKV30908.1"/>
    </source>
</evidence>
<dbReference type="Proteomes" id="UP001054252">
    <property type="component" value="Unassembled WGS sequence"/>
</dbReference>
<protein>
    <submittedName>
        <fullName evidence="2">Uncharacterized protein</fullName>
    </submittedName>
</protein>
<dbReference type="InterPro" id="IPR022251">
    <property type="entry name" value="DUF3774_wound-induced"/>
</dbReference>
<accession>A0AAV5L0X8</accession>
<sequence length="82" mass="9044">MSLLMNRVWMAAASVVAGEGHGDYGSKLNSSRRPLNVGNQRSFSTVDERFCGGSGGGESEENRRQAEKSLQRVMYLNCWTQS</sequence>
<evidence type="ECO:0000313" key="3">
    <source>
        <dbReference type="Proteomes" id="UP001054252"/>
    </source>
</evidence>
<feature type="region of interest" description="Disordered" evidence="1">
    <location>
        <begin position="46"/>
        <end position="66"/>
    </location>
</feature>
<comment type="caution">
    <text evidence="2">The sequence shown here is derived from an EMBL/GenBank/DDBJ whole genome shotgun (WGS) entry which is preliminary data.</text>
</comment>
<dbReference type="Pfam" id="PF12609">
    <property type="entry name" value="DUF3774"/>
    <property type="match status" value="1"/>
</dbReference>
<organism evidence="2 3">
    <name type="scientific">Rubroshorea leprosula</name>
    <dbReference type="NCBI Taxonomy" id="152421"/>
    <lineage>
        <taxon>Eukaryota</taxon>
        <taxon>Viridiplantae</taxon>
        <taxon>Streptophyta</taxon>
        <taxon>Embryophyta</taxon>
        <taxon>Tracheophyta</taxon>
        <taxon>Spermatophyta</taxon>
        <taxon>Magnoliopsida</taxon>
        <taxon>eudicotyledons</taxon>
        <taxon>Gunneridae</taxon>
        <taxon>Pentapetalae</taxon>
        <taxon>rosids</taxon>
        <taxon>malvids</taxon>
        <taxon>Malvales</taxon>
        <taxon>Dipterocarpaceae</taxon>
        <taxon>Rubroshorea</taxon>
    </lineage>
</organism>
<proteinExistence type="predicted"/>
<dbReference type="EMBL" id="BPVZ01000089">
    <property type="protein sequence ID" value="GKV30908.1"/>
    <property type="molecule type" value="Genomic_DNA"/>
</dbReference>
<gene>
    <name evidence="2" type="ORF">SLEP1_g39675</name>
</gene>
<dbReference type="AlphaFoldDB" id="A0AAV5L0X8"/>
<keyword evidence="3" id="KW-1185">Reference proteome</keyword>